<dbReference type="InterPro" id="IPR052517">
    <property type="entry name" value="GlcG_carb_metab_protein"/>
</dbReference>
<dbReference type="AlphaFoldDB" id="A0A6P1NVP0"/>
<dbReference type="PANTHER" id="PTHR34309">
    <property type="entry name" value="SLR1406 PROTEIN"/>
    <property type="match status" value="1"/>
</dbReference>
<feature type="signal peptide" evidence="1">
    <location>
        <begin position="1"/>
        <end position="18"/>
    </location>
</feature>
<name>A0A6P1NVP0_9BACT</name>
<dbReference type="EMBL" id="CP047897">
    <property type="protein sequence ID" value="QHL87777.1"/>
    <property type="molecule type" value="Genomic_DNA"/>
</dbReference>
<organism evidence="2 3">
    <name type="scientific">Nibribacter ruber</name>
    <dbReference type="NCBI Taxonomy" id="2698458"/>
    <lineage>
        <taxon>Bacteria</taxon>
        <taxon>Pseudomonadati</taxon>
        <taxon>Bacteroidota</taxon>
        <taxon>Cytophagia</taxon>
        <taxon>Cytophagales</taxon>
        <taxon>Hymenobacteraceae</taxon>
        <taxon>Nibribacter</taxon>
    </lineage>
</organism>
<keyword evidence="3" id="KW-1185">Reference proteome</keyword>
<proteinExistence type="predicted"/>
<evidence type="ECO:0000313" key="2">
    <source>
        <dbReference type="EMBL" id="QHL87777.1"/>
    </source>
</evidence>
<dbReference type="PANTHER" id="PTHR34309:SF1">
    <property type="entry name" value="PROTEIN GLCG"/>
    <property type="match status" value="1"/>
</dbReference>
<reference evidence="2 3" key="1">
    <citation type="submission" date="2020-01" db="EMBL/GenBank/DDBJ databases">
        <authorList>
            <person name="Kim M."/>
        </authorList>
    </citation>
    <scope>NUCLEOTIDE SEQUENCE [LARGE SCALE GENOMIC DNA]</scope>
    <source>
        <strain evidence="2 3">BT10</strain>
    </source>
</reference>
<dbReference type="Pfam" id="PF03928">
    <property type="entry name" value="HbpS-like"/>
    <property type="match status" value="1"/>
</dbReference>
<feature type="chain" id="PRO_5027082941" evidence="1">
    <location>
        <begin position="19"/>
        <end position="185"/>
    </location>
</feature>
<sequence length="185" mass="19221">MKNRLFLYLPLLPGWLFAQGTSATKTTRKSVAQSTIALAGKELVTPTFQLTQQAALRMHQQVLAQAAALQKNVTFAVVDASGQTILLIKGDGVGPHNTEAARRKAFTALSTKTSSLVLGRNAKANPDAQNLAHLPELLLLGGGVPLWYQGQVIGAVGVAGGGGPAQDDLLAKAAALPEAGITVHI</sequence>
<dbReference type="RefSeq" id="WP_160691496.1">
    <property type="nucleotide sequence ID" value="NZ_CP047897.1"/>
</dbReference>
<dbReference type="KEGG" id="nib:GU926_10190"/>
<accession>A0A6P1NVP0</accession>
<evidence type="ECO:0000313" key="3">
    <source>
        <dbReference type="Proteomes" id="UP000464214"/>
    </source>
</evidence>
<dbReference type="InterPro" id="IPR038084">
    <property type="entry name" value="PduO/GlcC-like_sf"/>
</dbReference>
<dbReference type="Proteomes" id="UP000464214">
    <property type="component" value="Chromosome"/>
</dbReference>
<dbReference type="InterPro" id="IPR005624">
    <property type="entry name" value="PduO/GlcC-like"/>
</dbReference>
<evidence type="ECO:0000256" key="1">
    <source>
        <dbReference type="SAM" id="SignalP"/>
    </source>
</evidence>
<dbReference type="SUPFAM" id="SSF143744">
    <property type="entry name" value="GlcG-like"/>
    <property type="match status" value="1"/>
</dbReference>
<dbReference type="Gene3D" id="3.30.450.150">
    <property type="entry name" value="Haem-degrading domain"/>
    <property type="match status" value="1"/>
</dbReference>
<keyword evidence="1" id="KW-0732">Signal</keyword>
<gene>
    <name evidence="2" type="ORF">GU926_10190</name>
</gene>
<protein>
    <submittedName>
        <fullName evidence="2">Heme-binding protein</fullName>
    </submittedName>
</protein>